<name>J0WSX6_9ACTO</name>
<evidence type="ECO:0000256" key="1">
    <source>
        <dbReference type="ARBA" id="ARBA00004141"/>
    </source>
</evidence>
<feature type="transmembrane region" description="Helical" evidence="7">
    <location>
        <begin position="369"/>
        <end position="391"/>
    </location>
</feature>
<dbReference type="PATRIC" id="fig|1125718.3.peg.2213"/>
<keyword evidence="3 7" id="KW-0812">Transmembrane</keyword>
<feature type="compositionally biased region" description="Low complexity" evidence="6">
    <location>
        <begin position="54"/>
        <end position="69"/>
    </location>
</feature>
<dbReference type="GO" id="GO:0033573">
    <property type="term" value="C:high-affinity iron permease complex"/>
    <property type="evidence" value="ECO:0007669"/>
    <property type="project" value="InterPro"/>
</dbReference>
<feature type="transmembrane region" description="Helical" evidence="7">
    <location>
        <begin position="441"/>
        <end position="462"/>
    </location>
</feature>
<keyword evidence="9" id="KW-1185">Reference proteome</keyword>
<feature type="transmembrane region" description="Helical" evidence="7">
    <location>
        <begin position="482"/>
        <end position="500"/>
    </location>
</feature>
<accession>J0WSX6</accession>
<evidence type="ECO:0000256" key="2">
    <source>
        <dbReference type="ARBA" id="ARBA00008333"/>
    </source>
</evidence>
<dbReference type="PANTHER" id="PTHR31632">
    <property type="entry name" value="IRON TRANSPORTER FTH1"/>
    <property type="match status" value="1"/>
</dbReference>
<dbReference type="InterPro" id="IPR004923">
    <property type="entry name" value="FTR1/Fip1/EfeU"/>
</dbReference>
<evidence type="ECO:0000256" key="4">
    <source>
        <dbReference type="ARBA" id="ARBA00022989"/>
    </source>
</evidence>
<evidence type="ECO:0000256" key="5">
    <source>
        <dbReference type="ARBA" id="ARBA00023136"/>
    </source>
</evidence>
<feature type="transmembrane region" description="Helical" evidence="7">
    <location>
        <begin position="335"/>
        <end position="357"/>
    </location>
</feature>
<keyword evidence="4 7" id="KW-1133">Transmembrane helix</keyword>
<dbReference type="Pfam" id="PF03239">
    <property type="entry name" value="FTR1"/>
    <property type="match status" value="1"/>
</dbReference>
<feature type="transmembrane region" description="Helical" evidence="7">
    <location>
        <begin position="556"/>
        <end position="580"/>
    </location>
</feature>
<dbReference type="AlphaFoldDB" id="J0WSX6"/>
<keyword evidence="5 7" id="KW-0472">Membrane</keyword>
<dbReference type="Proteomes" id="UP000002941">
    <property type="component" value="Unassembled WGS sequence"/>
</dbReference>
<evidence type="ECO:0000256" key="3">
    <source>
        <dbReference type="ARBA" id="ARBA00022692"/>
    </source>
</evidence>
<sequence>MSYSRFSFSRLVRPVPGESARHSGAPVALVAVLLLLLGVLSPWGSAGGAHADESASATASPSASQASSADTDYDTWSAVVVAISSDLDEALNQYQSGDTTGSAATFQKAYSTGYVASNLGRVVQENLGQDTVSTQEGAFTDLRTQAYKTGNDDPISTGIASLKTSLTSSATTLDGTSSLASPRDYAAEQAAVVATQRADIQANRKDINKGREGRTWTEVADEMTPLIDQAVDKSTSGDGKGGAALINKAYYGYYEKLGFEKTVMAAISGDRVSQVENQFKVVRQAMIAGADASEVSADAEQLKSMLTEDAGKLDGGAAANVNPVKAFFTGSFGQAFIILLREGLEAILVVAAIIAYLIKAGMKDRVKFIYAGILLGLAGSGVVAVLFAVLYESADSHQEILEGVVALIAMAMLLFTSNWMLSKSSVSAWNAYVKDKTKASISTGGFWALASLSFLAVFREGAETVLFYEALFTMNPAGSASIWQGFAAAAVCLVVIFLLIRFTSVKIPLRPFFAITSLVMAVLVVIFAGGSVHALIEGDILPASYLPGWPTYDYLGLYPYRATLIAQVVMAVVVVTLLVVSTVRRRREDRAKAVVEAAEETEEAKTVATRTNEKEDGGAAASAPSAGSADDAPSEDDGTASADEPSSDSASSSSSSSDEEK</sequence>
<gene>
    <name evidence="8" type="ORF">HMPREF1318_0045</name>
</gene>
<evidence type="ECO:0000256" key="6">
    <source>
        <dbReference type="SAM" id="MobiDB-lite"/>
    </source>
</evidence>
<dbReference type="OrthoDB" id="8215804at2"/>
<protein>
    <submittedName>
        <fullName evidence="8">Iron permease FTR1 domain protein</fullName>
    </submittedName>
</protein>
<feature type="transmembrane region" description="Helical" evidence="7">
    <location>
        <begin position="512"/>
        <end position="536"/>
    </location>
</feature>
<evidence type="ECO:0000256" key="7">
    <source>
        <dbReference type="SAM" id="Phobius"/>
    </source>
</evidence>
<reference evidence="8 9" key="1">
    <citation type="submission" date="2012-05" db="EMBL/GenBank/DDBJ databases">
        <authorList>
            <person name="Harkins D.M."/>
            <person name="Madupu R."/>
            <person name="Durkin A.S."/>
            <person name="Torralba M."/>
            <person name="Methe B."/>
            <person name="Sutton G.G."/>
            <person name="Nelson K.E."/>
        </authorList>
    </citation>
    <scope>NUCLEOTIDE SEQUENCE [LARGE SCALE GENOMIC DNA]</scope>
    <source>
        <strain evidence="8 9">F0489</strain>
    </source>
</reference>
<comment type="subcellular location">
    <subcellularLocation>
        <location evidence="1">Membrane</location>
        <topology evidence="1">Multi-pass membrane protein</topology>
    </subcellularLocation>
</comment>
<comment type="caution">
    <text evidence="8">The sequence shown here is derived from an EMBL/GenBank/DDBJ whole genome shotgun (WGS) entry which is preliminary data.</text>
</comment>
<dbReference type="EMBL" id="AKFT01000177">
    <property type="protein sequence ID" value="EJF39501.1"/>
    <property type="molecule type" value="Genomic_DNA"/>
</dbReference>
<evidence type="ECO:0000313" key="9">
    <source>
        <dbReference type="Proteomes" id="UP000002941"/>
    </source>
</evidence>
<organism evidence="8 9">
    <name type="scientific">Actinomyces massiliensis F0489</name>
    <dbReference type="NCBI Taxonomy" id="1125718"/>
    <lineage>
        <taxon>Bacteria</taxon>
        <taxon>Bacillati</taxon>
        <taxon>Actinomycetota</taxon>
        <taxon>Actinomycetes</taxon>
        <taxon>Actinomycetales</taxon>
        <taxon>Actinomycetaceae</taxon>
        <taxon>Actinomyces</taxon>
    </lineage>
</organism>
<feature type="region of interest" description="Disordered" evidence="6">
    <location>
        <begin position="597"/>
        <end position="661"/>
    </location>
</feature>
<dbReference type="RefSeq" id="WP_008732738.1">
    <property type="nucleotide sequence ID" value="NZ_AKFT01000177.1"/>
</dbReference>
<evidence type="ECO:0000313" key="8">
    <source>
        <dbReference type="EMBL" id="EJF39501.1"/>
    </source>
</evidence>
<dbReference type="eggNOG" id="COG0672">
    <property type="taxonomic scope" value="Bacteria"/>
</dbReference>
<feature type="transmembrane region" description="Helical" evidence="7">
    <location>
        <begin position="403"/>
        <end position="421"/>
    </location>
</feature>
<proteinExistence type="inferred from homology"/>
<feature type="compositionally biased region" description="Low complexity" evidence="6">
    <location>
        <begin position="640"/>
        <end position="661"/>
    </location>
</feature>
<dbReference type="GO" id="GO:0015093">
    <property type="term" value="F:ferrous iron transmembrane transporter activity"/>
    <property type="evidence" value="ECO:0007669"/>
    <property type="project" value="TreeGrafter"/>
</dbReference>
<comment type="similarity">
    <text evidence="2">Belongs to the oxidase-dependent Fe transporter (OFeT) (TC 9.A.10.1) family.</text>
</comment>
<feature type="compositionally biased region" description="Low complexity" evidence="6">
    <location>
        <begin position="618"/>
        <end position="631"/>
    </location>
</feature>
<dbReference type="PANTHER" id="PTHR31632:SF2">
    <property type="entry name" value="PLASMA MEMBRANE IRON PERMEASE"/>
    <property type="match status" value="1"/>
</dbReference>
<feature type="region of interest" description="Disordered" evidence="6">
    <location>
        <begin position="50"/>
        <end position="69"/>
    </location>
</feature>